<dbReference type="EMBL" id="JPWF01000016">
    <property type="protein sequence ID" value="RCK32268.1"/>
    <property type="molecule type" value="Genomic_DNA"/>
</dbReference>
<sequence>MSKGRIDALLPVTGLLLIVSDGLPERVVRQTFVFWTNGIVSSSDGGHPGHNKAILAFPKRRMSRQNGFNLKGKGRRMHISQ</sequence>
<accession>A0A367VZU9</accession>
<comment type="caution">
    <text evidence="1">The sequence shown here is derived from an EMBL/GenBank/DDBJ whole genome shotgun (WGS) entry which is preliminary data.</text>
</comment>
<evidence type="ECO:0000313" key="1">
    <source>
        <dbReference type="EMBL" id="RCK32268.1"/>
    </source>
</evidence>
<dbReference type="AlphaFoldDB" id="A0A367VZU9"/>
<organism evidence="1 2">
    <name type="scientific">Thalassospira profundimaris</name>
    <dbReference type="NCBI Taxonomy" id="502049"/>
    <lineage>
        <taxon>Bacteria</taxon>
        <taxon>Pseudomonadati</taxon>
        <taxon>Pseudomonadota</taxon>
        <taxon>Alphaproteobacteria</taxon>
        <taxon>Rhodospirillales</taxon>
        <taxon>Thalassospiraceae</taxon>
        <taxon>Thalassospira</taxon>
    </lineage>
</organism>
<dbReference type="Proteomes" id="UP000253226">
    <property type="component" value="Unassembled WGS sequence"/>
</dbReference>
<protein>
    <submittedName>
        <fullName evidence="1">Uncharacterized protein</fullName>
    </submittedName>
</protein>
<gene>
    <name evidence="1" type="ORF">TH19_19425</name>
</gene>
<reference evidence="1 2" key="1">
    <citation type="submission" date="2014-07" db="EMBL/GenBank/DDBJ databases">
        <title>Draft genome sequence of Thalassospira profundimaris 35.</title>
        <authorList>
            <person name="Lai Q."/>
            <person name="Shao Z."/>
        </authorList>
    </citation>
    <scope>NUCLEOTIDE SEQUENCE [LARGE SCALE GENOMIC DNA]</scope>
    <source>
        <strain evidence="1 2">35</strain>
    </source>
</reference>
<name>A0A367VZU9_9PROT</name>
<proteinExistence type="predicted"/>
<evidence type="ECO:0000313" key="2">
    <source>
        <dbReference type="Proteomes" id="UP000253226"/>
    </source>
</evidence>